<dbReference type="InterPro" id="IPR056509">
    <property type="entry name" value="Imm33-like"/>
</dbReference>
<dbReference type="Pfam" id="PF24719">
    <property type="entry name" value="Imm33-like"/>
    <property type="match status" value="1"/>
</dbReference>
<keyword evidence="3" id="KW-1185">Reference proteome</keyword>
<dbReference type="Proteomes" id="UP000033115">
    <property type="component" value="Chromosome"/>
</dbReference>
<reference evidence="2 3" key="1">
    <citation type="journal article" date="2015" name="J. Biotechnol.">
        <title>Complete genome sequence of a malodorant-producing acetogen, Clostridium scatologenes ATCC 25775(T).</title>
        <authorList>
            <person name="Zhu Z."/>
            <person name="Guo T."/>
            <person name="Zheng H."/>
            <person name="Song T."/>
            <person name="Ouyang P."/>
            <person name="Xie J."/>
        </authorList>
    </citation>
    <scope>NUCLEOTIDE SEQUENCE [LARGE SCALE GENOMIC DNA]</scope>
    <source>
        <strain evidence="2 3">ATCC 25775</strain>
    </source>
</reference>
<evidence type="ECO:0000313" key="3">
    <source>
        <dbReference type="Proteomes" id="UP000033115"/>
    </source>
</evidence>
<dbReference type="AlphaFoldDB" id="A0A0E3K261"/>
<evidence type="ECO:0000313" key="2">
    <source>
        <dbReference type="EMBL" id="AKA70505.1"/>
    </source>
</evidence>
<name>A0A0E3K261_CLOSL</name>
<proteinExistence type="predicted"/>
<dbReference type="STRING" id="1548.CSCA_3380"/>
<feature type="domain" description="Imm33-like" evidence="1">
    <location>
        <begin position="7"/>
        <end position="107"/>
    </location>
</feature>
<accession>A0A0E3K261</accession>
<sequence length="113" mass="12920">MWVQLEQGILLNKLNLDGEMISFQDKIICTKGVLELDNIYLERNKQHEKGDSGWYIGPVDESIANNELEAYYAYQLIKIRPSIIQTLALPSGYMAIFNKDKVVAILDDNDIDI</sequence>
<dbReference type="KEGG" id="csq:CSCA_3380"/>
<protein>
    <recommendedName>
        <fullName evidence="1">Imm33-like domain-containing protein</fullName>
    </recommendedName>
</protein>
<gene>
    <name evidence="2" type="ORF">CSCA_3380</name>
</gene>
<organism evidence="2 3">
    <name type="scientific">Clostridium scatologenes</name>
    <dbReference type="NCBI Taxonomy" id="1548"/>
    <lineage>
        <taxon>Bacteria</taxon>
        <taxon>Bacillati</taxon>
        <taxon>Bacillota</taxon>
        <taxon>Clostridia</taxon>
        <taxon>Eubacteriales</taxon>
        <taxon>Clostridiaceae</taxon>
        <taxon>Clostridium</taxon>
    </lineage>
</organism>
<dbReference type="EMBL" id="CP009933">
    <property type="protein sequence ID" value="AKA70505.1"/>
    <property type="molecule type" value="Genomic_DNA"/>
</dbReference>
<dbReference type="HOGENOM" id="CLU_168073_0_0_9"/>
<evidence type="ECO:0000259" key="1">
    <source>
        <dbReference type="Pfam" id="PF24719"/>
    </source>
</evidence>